<dbReference type="eggNOG" id="ENOG50344FY">
    <property type="taxonomic scope" value="Bacteria"/>
</dbReference>
<proteinExistence type="predicted"/>
<evidence type="ECO:0000313" key="4">
    <source>
        <dbReference type="Proteomes" id="UP000014148"/>
    </source>
</evidence>
<evidence type="ECO:0000313" key="2">
    <source>
        <dbReference type="EMBL" id="EOT70454.1"/>
    </source>
</evidence>
<dbReference type="Pfam" id="PF16067">
    <property type="entry name" value="DUF4809"/>
    <property type="match status" value="1"/>
</dbReference>
<evidence type="ECO:0008006" key="5">
    <source>
        <dbReference type="Google" id="ProtNLM"/>
    </source>
</evidence>
<dbReference type="InterPro" id="IPR032080">
    <property type="entry name" value="DUF4809"/>
</dbReference>
<evidence type="ECO:0000313" key="1">
    <source>
        <dbReference type="EMBL" id="EOH72221.1"/>
    </source>
</evidence>
<evidence type="ECO:0000313" key="3">
    <source>
        <dbReference type="Proteomes" id="UP000013783"/>
    </source>
</evidence>
<dbReference type="RefSeq" id="WP_010742578.1">
    <property type="nucleotide sequence ID" value="NZ_KB946253.1"/>
</dbReference>
<reference evidence="2 4" key="2">
    <citation type="submission" date="2013-03" db="EMBL/GenBank/DDBJ databases">
        <title>The Genome Sequence of Enterococcus malodoratus ATCC_43197 (PacBio/Illumina hybrid assembly).</title>
        <authorList>
            <consortium name="The Broad Institute Genomics Platform"/>
            <consortium name="The Broad Institute Genome Sequencing Center for Infectious Disease"/>
            <person name="Earl A."/>
            <person name="Russ C."/>
            <person name="Gilmore M."/>
            <person name="Surin D."/>
            <person name="Walker B."/>
            <person name="Young S."/>
            <person name="Zeng Q."/>
            <person name="Gargeya S."/>
            <person name="Fitzgerald M."/>
            <person name="Haas B."/>
            <person name="Abouelleil A."/>
            <person name="Allen A.W."/>
            <person name="Alvarado L."/>
            <person name="Arachchi H.M."/>
            <person name="Berlin A.M."/>
            <person name="Chapman S.B."/>
            <person name="Gainer-Dewar J."/>
            <person name="Goldberg J."/>
            <person name="Griggs A."/>
            <person name="Gujja S."/>
            <person name="Hansen M."/>
            <person name="Howarth C."/>
            <person name="Imamovic A."/>
            <person name="Ireland A."/>
            <person name="Larimer J."/>
            <person name="McCowan C."/>
            <person name="Murphy C."/>
            <person name="Pearson M."/>
            <person name="Poon T.W."/>
            <person name="Priest M."/>
            <person name="Roberts A."/>
            <person name="Saif S."/>
            <person name="Shea T."/>
            <person name="Sisk P."/>
            <person name="Sykes S."/>
            <person name="Wortman J."/>
            <person name="Nusbaum C."/>
            <person name="Birren B."/>
        </authorList>
    </citation>
    <scope>NUCLEOTIDE SEQUENCE [LARGE SCALE GENOMIC DNA]</scope>
    <source>
        <strain evidence="2 4">ATCC 43197</strain>
    </source>
</reference>
<dbReference type="Proteomes" id="UP000013783">
    <property type="component" value="Unassembled WGS sequence"/>
</dbReference>
<dbReference type="Proteomes" id="UP000014148">
    <property type="component" value="Unassembled WGS sequence"/>
</dbReference>
<keyword evidence="4" id="KW-1185">Reference proteome</keyword>
<dbReference type="AlphaFoldDB" id="R2QUQ2"/>
<dbReference type="PATRIC" id="fig|1158601.3.peg.3773"/>
<accession>R2QUQ2</accession>
<name>R2QUQ2_9ENTE</name>
<dbReference type="EMBL" id="AJAK01000030">
    <property type="protein sequence ID" value="EOH72221.1"/>
    <property type="molecule type" value="Genomic_DNA"/>
</dbReference>
<organism evidence="1 3">
    <name type="scientific">Enterococcus malodoratus ATCC 43197</name>
    <dbReference type="NCBI Taxonomy" id="1158601"/>
    <lineage>
        <taxon>Bacteria</taxon>
        <taxon>Bacillati</taxon>
        <taxon>Bacillota</taxon>
        <taxon>Bacilli</taxon>
        <taxon>Lactobacillales</taxon>
        <taxon>Enterococcaceae</taxon>
        <taxon>Enterococcus</taxon>
    </lineage>
</organism>
<dbReference type="OrthoDB" id="2199695at2"/>
<gene>
    <name evidence="2" type="ORF">I585_01934</name>
    <name evidence="1" type="ORF">UAI_03805</name>
</gene>
<dbReference type="EMBL" id="ASWA01000002">
    <property type="protein sequence ID" value="EOT70454.1"/>
    <property type="molecule type" value="Genomic_DNA"/>
</dbReference>
<reference evidence="1 3" key="1">
    <citation type="submission" date="2013-02" db="EMBL/GenBank/DDBJ databases">
        <title>The Genome Sequence of Enterococcus malodoratus ATCC_43197.</title>
        <authorList>
            <consortium name="The Broad Institute Genome Sequencing Platform"/>
            <consortium name="The Broad Institute Genome Sequencing Center for Infectious Disease"/>
            <person name="Earl A.M."/>
            <person name="Gilmore M.S."/>
            <person name="Lebreton F."/>
            <person name="Walker B."/>
            <person name="Young S.K."/>
            <person name="Zeng Q."/>
            <person name="Gargeya S."/>
            <person name="Fitzgerald M."/>
            <person name="Haas B."/>
            <person name="Abouelleil A."/>
            <person name="Alvarado L."/>
            <person name="Arachchi H.M."/>
            <person name="Berlin A.M."/>
            <person name="Chapman S.B."/>
            <person name="Dewar J."/>
            <person name="Goldberg J."/>
            <person name="Griggs A."/>
            <person name="Gujja S."/>
            <person name="Hansen M."/>
            <person name="Howarth C."/>
            <person name="Imamovic A."/>
            <person name="Larimer J."/>
            <person name="McCowan C."/>
            <person name="Murphy C."/>
            <person name="Neiman D."/>
            <person name="Pearson M."/>
            <person name="Priest M."/>
            <person name="Roberts A."/>
            <person name="Saif S."/>
            <person name="Shea T."/>
            <person name="Sisk P."/>
            <person name="Sykes S."/>
            <person name="Wortman J."/>
            <person name="Nusbaum C."/>
            <person name="Birren B."/>
        </authorList>
    </citation>
    <scope>NUCLEOTIDE SEQUENCE [LARGE SCALE GENOMIC DNA]</scope>
    <source>
        <strain evidence="1 3">ATCC 43197</strain>
    </source>
</reference>
<comment type="caution">
    <text evidence="1">The sequence shown here is derived from an EMBL/GenBank/DDBJ whole genome shotgun (WGS) entry which is preliminary data.</text>
</comment>
<dbReference type="STRING" id="71451.RV07_GL000404"/>
<dbReference type="GeneID" id="79786601"/>
<sequence length="133" mass="15115">MSKAIISSKAFLVEGGCNACGLQSTETFTIHFADQRSEILDSFDVSSLVQTIAQKNGWRETAIPVGISEEKIVLKKGLEIVSPKYLGEQIVYQRDNQRIQTKRTFEDTAELFDKVNQILVQLFEIEPYEIERN</sequence>
<protein>
    <recommendedName>
        <fullName evidence="5">DUF4809 domain-containing protein</fullName>
    </recommendedName>
</protein>